<protein>
    <submittedName>
        <fullName evidence="4">Uncharacterized protein</fullName>
    </submittedName>
</protein>
<dbReference type="GO" id="GO:0006952">
    <property type="term" value="P:defense response"/>
    <property type="evidence" value="ECO:0007669"/>
    <property type="project" value="InterPro"/>
</dbReference>
<dbReference type="Pfam" id="PF13456">
    <property type="entry name" value="RVT_3"/>
    <property type="match status" value="1"/>
</dbReference>
<dbReference type="AlphaFoldDB" id="A0A8J4QZ15"/>
<feature type="domain" description="RNase H type-1" evidence="3">
    <location>
        <begin position="453"/>
        <end position="552"/>
    </location>
</feature>
<dbReference type="Gene3D" id="3.30.420.10">
    <property type="entry name" value="Ribonuclease H-like superfamily/Ribonuclease H"/>
    <property type="match status" value="1"/>
</dbReference>
<accession>A0A8J4QZ15</accession>
<dbReference type="GO" id="GO:0007165">
    <property type="term" value="P:signal transduction"/>
    <property type="evidence" value="ECO:0007669"/>
    <property type="project" value="InterPro"/>
</dbReference>
<feature type="domain" description="TIR" evidence="2">
    <location>
        <begin position="48"/>
        <end position="101"/>
    </location>
</feature>
<dbReference type="Gene3D" id="3.80.10.10">
    <property type="entry name" value="Ribonuclease Inhibitor"/>
    <property type="match status" value="1"/>
</dbReference>
<dbReference type="CDD" id="cd06222">
    <property type="entry name" value="RNase_H_like"/>
    <property type="match status" value="1"/>
</dbReference>
<dbReference type="InterPro" id="IPR000157">
    <property type="entry name" value="TIR_dom"/>
</dbReference>
<feature type="region of interest" description="Disordered" evidence="1">
    <location>
        <begin position="351"/>
        <end position="375"/>
    </location>
</feature>
<evidence type="ECO:0000313" key="4">
    <source>
        <dbReference type="EMBL" id="KAF3954227.1"/>
    </source>
</evidence>
<dbReference type="SUPFAM" id="SSF53098">
    <property type="entry name" value="Ribonuclease H-like"/>
    <property type="match status" value="1"/>
</dbReference>
<evidence type="ECO:0000259" key="3">
    <source>
        <dbReference type="Pfam" id="PF13456"/>
    </source>
</evidence>
<evidence type="ECO:0000259" key="2">
    <source>
        <dbReference type="Pfam" id="PF01582"/>
    </source>
</evidence>
<name>A0A8J4QZ15_9ROSI</name>
<dbReference type="InterPro" id="IPR044974">
    <property type="entry name" value="Disease_R_plants"/>
</dbReference>
<dbReference type="InterPro" id="IPR044730">
    <property type="entry name" value="RNase_H-like_dom_plant"/>
</dbReference>
<dbReference type="InterPro" id="IPR012337">
    <property type="entry name" value="RNaseH-like_sf"/>
</dbReference>
<reference evidence="4" key="1">
    <citation type="submission" date="2020-03" db="EMBL/GenBank/DDBJ databases">
        <title>Castanea mollissima Vanexum genome sequencing.</title>
        <authorList>
            <person name="Staton M."/>
        </authorList>
    </citation>
    <scope>NUCLEOTIDE SEQUENCE</scope>
    <source>
        <tissue evidence="4">Leaf</tissue>
    </source>
</reference>
<dbReference type="PANTHER" id="PTHR11017">
    <property type="entry name" value="LEUCINE-RICH REPEAT-CONTAINING PROTEIN"/>
    <property type="match status" value="1"/>
</dbReference>
<evidence type="ECO:0000256" key="1">
    <source>
        <dbReference type="SAM" id="MobiDB-lite"/>
    </source>
</evidence>
<dbReference type="PANTHER" id="PTHR11017:SF573">
    <property type="entry name" value="ADP-RIBOSYL CYCLASE_CYCLIC ADP-RIBOSE HYDROLASE"/>
    <property type="match status" value="1"/>
</dbReference>
<dbReference type="Proteomes" id="UP000737018">
    <property type="component" value="Unassembled WGS sequence"/>
</dbReference>
<dbReference type="Gene3D" id="3.40.50.10140">
    <property type="entry name" value="Toll/interleukin-1 receptor homology (TIR) domain"/>
    <property type="match status" value="1"/>
</dbReference>
<dbReference type="InterPro" id="IPR035897">
    <property type="entry name" value="Toll_tir_struct_dom_sf"/>
</dbReference>
<evidence type="ECO:0000313" key="5">
    <source>
        <dbReference type="Proteomes" id="UP000737018"/>
    </source>
</evidence>
<gene>
    <name evidence="4" type="ORF">CMV_020402</name>
</gene>
<keyword evidence="5" id="KW-1185">Reference proteome</keyword>
<organism evidence="4 5">
    <name type="scientific">Castanea mollissima</name>
    <name type="common">Chinese chestnut</name>
    <dbReference type="NCBI Taxonomy" id="60419"/>
    <lineage>
        <taxon>Eukaryota</taxon>
        <taxon>Viridiplantae</taxon>
        <taxon>Streptophyta</taxon>
        <taxon>Embryophyta</taxon>
        <taxon>Tracheophyta</taxon>
        <taxon>Spermatophyta</taxon>
        <taxon>Magnoliopsida</taxon>
        <taxon>eudicotyledons</taxon>
        <taxon>Gunneridae</taxon>
        <taxon>Pentapetalae</taxon>
        <taxon>rosids</taxon>
        <taxon>fabids</taxon>
        <taxon>Fagales</taxon>
        <taxon>Fagaceae</taxon>
        <taxon>Castanea</taxon>
    </lineage>
</organism>
<proteinExistence type="predicted"/>
<dbReference type="InterPro" id="IPR032675">
    <property type="entry name" value="LRR_dom_sf"/>
</dbReference>
<dbReference type="SUPFAM" id="SSF52058">
    <property type="entry name" value="L domain-like"/>
    <property type="match status" value="1"/>
</dbReference>
<dbReference type="EMBL" id="JRKL02003782">
    <property type="protein sequence ID" value="KAF3954227.1"/>
    <property type="molecule type" value="Genomic_DNA"/>
</dbReference>
<comment type="caution">
    <text evidence="4">The sequence shown here is derived from an EMBL/GenBank/DDBJ whole genome shotgun (WGS) entry which is preliminary data.</text>
</comment>
<sequence length="568" mass="65320">MRTDQLRLDSTHFQNYVGLVGDQDLYHDSIFSSRAFCSGFNGHGKRLAFVKHEEKEEKTRVDKWRDALSQVGNLAGWHLNNTRPESQVIQDIVVWMHDLLGEMGKNMVRQECLDDPGKRSRLWDYEDINKVLKKNKGTETLKAMDIVKSLPSSFQLDELVQLCLQQSKIQQLWKGIKNFDKLKFIDLTDSVDLFITPDFTGVPNLEKLVLVRCTNLPWLDILEVAVACFRSKVVNYQTSLTLLFLKFTFLKVAFQKVAKASQYFLLKCWIKVNGFESASPIRSSFKANYGRVSSRHLWRLYLSHRYFDSQWGENFRQIDGNGSNEIEIRIDTSNKVEKVGIHYDIINDSASKGTQNKRSHDEGDGAGPFGEGYSIDEPPLKRRKFWTALFDKIKRQKWNEIMRQGWDKTKSQGWDELRELRGFRVVLTRSFAGMPMAIRWERLGQGKLKLNIGGSAQRKSGLAGGGGVLRDDQGNWVLGYSRKIGRTTRFLAAWRALRDGLHLCLSKNHLDVEVELDAEIFAYALATTQQSDQPVSPLMDDLMDHSIDRFEELEKRSGNFNTLALKKM</sequence>
<dbReference type="OrthoDB" id="961708at2759"/>
<dbReference type="InterPro" id="IPR002156">
    <property type="entry name" value="RNaseH_domain"/>
</dbReference>
<dbReference type="Pfam" id="PF01582">
    <property type="entry name" value="TIR"/>
    <property type="match status" value="1"/>
</dbReference>
<dbReference type="GO" id="GO:0004523">
    <property type="term" value="F:RNA-DNA hybrid ribonuclease activity"/>
    <property type="evidence" value="ECO:0007669"/>
    <property type="project" value="InterPro"/>
</dbReference>
<dbReference type="GO" id="GO:0003676">
    <property type="term" value="F:nucleic acid binding"/>
    <property type="evidence" value="ECO:0007669"/>
    <property type="project" value="InterPro"/>
</dbReference>
<dbReference type="InterPro" id="IPR036397">
    <property type="entry name" value="RNaseH_sf"/>
</dbReference>